<sequence>MSPLQEYETRTVEDENEEEVEMKCCKNSSSCNECPQCCNQILRRYNVLRCLPPPWSSIQISAYPVYHSGRS</sequence>
<evidence type="ECO:0000313" key="1">
    <source>
        <dbReference type="EMBL" id="JAH19257.1"/>
    </source>
</evidence>
<name>A0A0E9QS66_ANGAN</name>
<organism evidence="1">
    <name type="scientific">Anguilla anguilla</name>
    <name type="common">European freshwater eel</name>
    <name type="synonym">Muraena anguilla</name>
    <dbReference type="NCBI Taxonomy" id="7936"/>
    <lineage>
        <taxon>Eukaryota</taxon>
        <taxon>Metazoa</taxon>
        <taxon>Chordata</taxon>
        <taxon>Craniata</taxon>
        <taxon>Vertebrata</taxon>
        <taxon>Euteleostomi</taxon>
        <taxon>Actinopterygii</taxon>
        <taxon>Neopterygii</taxon>
        <taxon>Teleostei</taxon>
        <taxon>Anguilliformes</taxon>
        <taxon>Anguillidae</taxon>
        <taxon>Anguilla</taxon>
    </lineage>
</organism>
<protein>
    <submittedName>
        <fullName evidence="1">Uncharacterized protein</fullName>
    </submittedName>
</protein>
<accession>A0A0E9QS66</accession>
<reference evidence="1" key="2">
    <citation type="journal article" date="2015" name="Fish Shellfish Immunol.">
        <title>Early steps in the European eel (Anguilla anguilla)-Vibrio vulnificus interaction in the gills: Role of the RtxA13 toxin.</title>
        <authorList>
            <person name="Callol A."/>
            <person name="Pajuelo D."/>
            <person name="Ebbesson L."/>
            <person name="Teles M."/>
            <person name="MacKenzie S."/>
            <person name="Amaro C."/>
        </authorList>
    </citation>
    <scope>NUCLEOTIDE SEQUENCE</scope>
</reference>
<dbReference type="EMBL" id="GBXM01089320">
    <property type="protein sequence ID" value="JAH19257.1"/>
    <property type="molecule type" value="Transcribed_RNA"/>
</dbReference>
<proteinExistence type="predicted"/>
<reference evidence="1" key="1">
    <citation type="submission" date="2014-11" db="EMBL/GenBank/DDBJ databases">
        <authorList>
            <person name="Amaro Gonzalez C."/>
        </authorList>
    </citation>
    <scope>NUCLEOTIDE SEQUENCE</scope>
</reference>
<dbReference type="AlphaFoldDB" id="A0A0E9QS66"/>